<protein>
    <recommendedName>
        <fullName evidence="2">HTH-type transcriptional regulator AraC-type N-terminal domain-containing protein</fullName>
    </recommendedName>
</protein>
<dbReference type="GO" id="GO:0000976">
    <property type="term" value="F:transcription cis-regulatory region binding"/>
    <property type="evidence" value="ECO:0007669"/>
    <property type="project" value="TreeGrafter"/>
</dbReference>
<dbReference type="AlphaFoldDB" id="A0A2K8U522"/>
<dbReference type="PANTHER" id="PTHR47894:SF4">
    <property type="entry name" value="HTH-TYPE TRANSCRIPTIONAL REGULATOR GADX"/>
    <property type="match status" value="1"/>
</dbReference>
<proteinExistence type="predicted"/>
<reference evidence="3 4" key="1">
    <citation type="submission" date="2017-03" db="EMBL/GenBank/DDBJ databases">
        <title>Complete genome sequence of Candidatus 'Thiodictyon syntrophicum' sp. nov. strain Cad16T, a photolithoautotroph purple sulfur bacterium isolated from an alpine meromictic lake.</title>
        <authorList>
            <person name="Luedin S.M."/>
            <person name="Pothier J.F."/>
            <person name="Danza F."/>
            <person name="Storelli N."/>
            <person name="Wittwer M."/>
            <person name="Tonolla M."/>
        </authorList>
    </citation>
    <scope>NUCLEOTIDE SEQUENCE [LARGE SCALE GENOMIC DNA]</scope>
    <source>
        <strain evidence="3 4">Cad16T</strain>
    </source>
</reference>
<accession>A0A2K8U522</accession>
<gene>
    <name evidence="3" type="ORF">THSYN_06630</name>
</gene>
<sequence length="151" mass="16056">MAPLLLLPDLLTEMGLAAGPVITAAGIDPRLFDDAENTIPFRDLGRLLAHCATLAACPHLGLLIGRRAGLDALGQVAPLVRNAPDLGSGLRTMMRYLHLHDQGAVPMLWEHDDTAILGYVIHLPDVPATAQISDGAVAIVYNATAHCHCWS</sequence>
<dbReference type="OrthoDB" id="5582699at2"/>
<evidence type="ECO:0000313" key="4">
    <source>
        <dbReference type="Proteomes" id="UP000232638"/>
    </source>
</evidence>
<organism evidence="3 4">
    <name type="scientific">Candidatus Thiodictyon syntrophicum</name>
    <dbReference type="NCBI Taxonomy" id="1166950"/>
    <lineage>
        <taxon>Bacteria</taxon>
        <taxon>Pseudomonadati</taxon>
        <taxon>Pseudomonadota</taxon>
        <taxon>Gammaproteobacteria</taxon>
        <taxon>Chromatiales</taxon>
        <taxon>Chromatiaceae</taxon>
        <taxon>Thiodictyon</taxon>
    </lineage>
</organism>
<dbReference type="GO" id="GO:0005829">
    <property type="term" value="C:cytosol"/>
    <property type="evidence" value="ECO:0007669"/>
    <property type="project" value="TreeGrafter"/>
</dbReference>
<dbReference type="EMBL" id="CP020370">
    <property type="protein sequence ID" value="AUB80657.1"/>
    <property type="molecule type" value="Genomic_DNA"/>
</dbReference>
<evidence type="ECO:0000259" key="2">
    <source>
        <dbReference type="Pfam" id="PF12625"/>
    </source>
</evidence>
<name>A0A2K8U522_9GAMM</name>
<dbReference type="Proteomes" id="UP000232638">
    <property type="component" value="Chromosome"/>
</dbReference>
<keyword evidence="1" id="KW-0238">DNA-binding</keyword>
<dbReference type="RefSeq" id="WP_100918447.1">
    <property type="nucleotide sequence ID" value="NZ_CP020370.1"/>
</dbReference>
<feature type="domain" description="HTH-type transcriptional regulator AraC-type N-terminal" evidence="2">
    <location>
        <begin position="15"/>
        <end position="142"/>
    </location>
</feature>
<evidence type="ECO:0000313" key="3">
    <source>
        <dbReference type="EMBL" id="AUB80657.1"/>
    </source>
</evidence>
<dbReference type="PANTHER" id="PTHR47894">
    <property type="entry name" value="HTH-TYPE TRANSCRIPTIONAL REGULATOR GADX"/>
    <property type="match status" value="1"/>
</dbReference>
<dbReference type="Pfam" id="PF12625">
    <property type="entry name" value="Arabinose_bd"/>
    <property type="match status" value="1"/>
</dbReference>
<dbReference type="InterPro" id="IPR032687">
    <property type="entry name" value="AraC-type_N"/>
</dbReference>
<dbReference type="GO" id="GO:0003700">
    <property type="term" value="F:DNA-binding transcription factor activity"/>
    <property type="evidence" value="ECO:0007669"/>
    <property type="project" value="TreeGrafter"/>
</dbReference>
<keyword evidence="4" id="KW-1185">Reference proteome</keyword>
<dbReference type="KEGG" id="tsy:THSYN_06630"/>
<evidence type="ECO:0000256" key="1">
    <source>
        <dbReference type="ARBA" id="ARBA00023125"/>
    </source>
</evidence>